<evidence type="ECO:0000313" key="6">
    <source>
        <dbReference type="EMBL" id="KSU49073.1"/>
    </source>
</evidence>
<evidence type="ECO:0000256" key="4">
    <source>
        <dbReference type="ARBA" id="ARBA00023136"/>
    </source>
</evidence>
<evidence type="ECO:0000313" key="7">
    <source>
        <dbReference type="Proteomes" id="UP000053797"/>
    </source>
</evidence>
<dbReference type="Pfam" id="PF07457">
    <property type="entry name" value="DUF1516"/>
    <property type="match status" value="1"/>
</dbReference>
<keyword evidence="2 5" id="KW-0812">Transmembrane</keyword>
<keyword evidence="3 5" id="KW-1133">Transmembrane helix</keyword>
<dbReference type="EMBL" id="LNQL01000002">
    <property type="protein sequence ID" value="KSU49073.1"/>
    <property type="molecule type" value="Genomic_DNA"/>
</dbReference>
<sequence length="126" mass="14255">MPITAFVHTHVLLWVLLLVTFFVAFSMYKNNKKAAKGIHMAFRLLLLLTFATGLYLYIKIMGMSENPDPLYHAKITLGLLSLIFGELTLVRIKKGKAYSGFVIGFIVLVLVTIFLGYSLPYGMKFF</sequence>
<keyword evidence="4 5" id="KW-0472">Membrane</keyword>
<evidence type="ECO:0000256" key="3">
    <source>
        <dbReference type="ARBA" id="ARBA00022989"/>
    </source>
</evidence>
<dbReference type="OrthoDB" id="2365314at2"/>
<proteinExistence type="predicted"/>
<dbReference type="Proteomes" id="UP000053797">
    <property type="component" value="Unassembled WGS sequence"/>
</dbReference>
<accession>A0A0V8GFW9</accession>
<evidence type="ECO:0000256" key="1">
    <source>
        <dbReference type="ARBA" id="ARBA00022475"/>
    </source>
</evidence>
<dbReference type="RefSeq" id="WP_058265048.1">
    <property type="nucleotide sequence ID" value="NZ_FMYN01000002.1"/>
</dbReference>
<feature type="transmembrane region" description="Helical" evidence="5">
    <location>
        <begin position="40"/>
        <end position="58"/>
    </location>
</feature>
<name>A0A0V8GFW9_9BACL</name>
<reference evidence="6 7" key="1">
    <citation type="journal article" date="2015" name="Int. J. Syst. Evol. Microbiol.">
        <title>Exiguobacterium enclense sp. nov., isolated from sediment.</title>
        <authorList>
            <person name="Dastager S.G."/>
            <person name="Mawlankar R."/>
            <person name="Sonalkar V.V."/>
            <person name="Thorat M.N."/>
            <person name="Mual P."/>
            <person name="Verma A."/>
            <person name="Krishnamurthi S."/>
            <person name="Tang S.K."/>
            <person name="Li W.J."/>
        </authorList>
    </citation>
    <scope>NUCLEOTIDE SEQUENCE [LARGE SCALE GENOMIC DNA]</scope>
    <source>
        <strain evidence="6 7">NIO-1109</strain>
    </source>
</reference>
<organism evidence="6 7">
    <name type="scientific">Exiguobacterium indicum</name>
    <dbReference type="NCBI Taxonomy" id="296995"/>
    <lineage>
        <taxon>Bacteria</taxon>
        <taxon>Bacillati</taxon>
        <taxon>Bacillota</taxon>
        <taxon>Bacilli</taxon>
        <taxon>Bacillales</taxon>
        <taxon>Bacillales Family XII. Incertae Sedis</taxon>
        <taxon>Exiguobacterium</taxon>
    </lineage>
</organism>
<feature type="transmembrane region" description="Helical" evidence="5">
    <location>
        <begin position="6"/>
        <end position="28"/>
    </location>
</feature>
<feature type="transmembrane region" description="Helical" evidence="5">
    <location>
        <begin position="97"/>
        <end position="119"/>
    </location>
</feature>
<evidence type="ECO:0000256" key="5">
    <source>
        <dbReference type="SAM" id="Phobius"/>
    </source>
</evidence>
<evidence type="ECO:0000256" key="2">
    <source>
        <dbReference type="ARBA" id="ARBA00022692"/>
    </source>
</evidence>
<comment type="caution">
    <text evidence="6">The sequence shown here is derived from an EMBL/GenBank/DDBJ whole genome shotgun (WGS) entry which is preliminary data.</text>
</comment>
<protein>
    <submittedName>
        <fullName evidence="6">Uncharacterized protein</fullName>
    </submittedName>
</protein>
<feature type="transmembrane region" description="Helical" evidence="5">
    <location>
        <begin position="70"/>
        <end position="90"/>
    </location>
</feature>
<dbReference type="AlphaFoldDB" id="A0A0V8GFW9"/>
<gene>
    <name evidence="6" type="ORF">AS033_06765</name>
</gene>
<keyword evidence="1" id="KW-1003">Cell membrane</keyword>
<dbReference type="InterPro" id="IPR010899">
    <property type="entry name" value="UPF0344"/>
</dbReference>